<dbReference type="Pfam" id="PF00582">
    <property type="entry name" value="Usp"/>
    <property type="match status" value="1"/>
</dbReference>
<dbReference type="PRINTS" id="PR01438">
    <property type="entry name" value="UNVRSLSTRESS"/>
</dbReference>
<dbReference type="InterPro" id="IPR006015">
    <property type="entry name" value="Universal_stress_UspA"/>
</dbReference>
<dbReference type="RefSeq" id="WP_310235680.1">
    <property type="nucleotide sequence ID" value="NZ_JAVDUP010000012.1"/>
</dbReference>
<sequence>MTLAIDLRSVVLTKIKAQRALVLKLSPIEQRVQTGGVTMQAKTILSVIGVDQDDADLHSAIELCREAKAHLSVLVTALAAPPIGGYGEVTSTVWIEERERQTEGLRRKVAASKTILQADDISFDVTSLFTEYGWAENEIGDRARYVDLTLIGGGFLAHDDMRQEILNGALFRSPAPILLVPKGHAASLRPKTVLVAWDSRNEASMAVRAAMEQLMVADSVCVTMVDPSATVGSNGEEPGADVAAFLARHGIRVSVDVLPSGGRAVADVLRQHAIDIGAELIVMGAYGHSRVREWIFGGTTRSMLEQTPVPLMMTR</sequence>
<keyword evidence="4" id="KW-1185">Reference proteome</keyword>
<dbReference type="EMBL" id="JAVDUP010000012">
    <property type="protein sequence ID" value="MDR6904011.1"/>
    <property type="molecule type" value="Genomic_DNA"/>
</dbReference>
<dbReference type="PANTHER" id="PTHR46268">
    <property type="entry name" value="STRESS RESPONSE PROTEIN NHAX"/>
    <property type="match status" value="1"/>
</dbReference>
<comment type="similarity">
    <text evidence="1">Belongs to the universal stress protein A family.</text>
</comment>
<accession>A0ABU1SYD7</accession>
<proteinExistence type="inferred from homology"/>
<evidence type="ECO:0000313" key="3">
    <source>
        <dbReference type="EMBL" id="MDR6904011.1"/>
    </source>
</evidence>
<dbReference type="SUPFAM" id="SSF52402">
    <property type="entry name" value="Adenine nucleotide alpha hydrolases-like"/>
    <property type="match status" value="1"/>
</dbReference>
<protein>
    <submittedName>
        <fullName evidence="3">Nucleotide-binding universal stress UspA family protein</fullName>
    </submittedName>
</protein>
<feature type="domain" description="UspA" evidence="2">
    <location>
        <begin position="192"/>
        <end position="315"/>
    </location>
</feature>
<dbReference type="CDD" id="cd00293">
    <property type="entry name" value="USP-like"/>
    <property type="match status" value="1"/>
</dbReference>
<dbReference type="Proteomes" id="UP001250791">
    <property type="component" value="Unassembled WGS sequence"/>
</dbReference>
<evidence type="ECO:0000256" key="1">
    <source>
        <dbReference type="ARBA" id="ARBA00008791"/>
    </source>
</evidence>
<dbReference type="PANTHER" id="PTHR46268:SF15">
    <property type="entry name" value="UNIVERSAL STRESS PROTEIN HP_0031"/>
    <property type="match status" value="1"/>
</dbReference>
<reference evidence="3 4" key="1">
    <citation type="submission" date="2023-07" db="EMBL/GenBank/DDBJ databases">
        <title>Sorghum-associated microbial communities from plants grown in Nebraska, USA.</title>
        <authorList>
            <person name="Schachtman D."/>
        </authorList>
    </citation>
    <scope>NUCLEOTIDE SEQUENCE [LARGE SCALE GENOMIC DNA]</scope>
    <source>
        <strain evidence="3 4">3199</strain>
    </source>
</reference>
<evidence type="ECO:0000259" key="2">
    <source>
        <dbReference type="Pfam" id="PF00582"/>
    </source>
</evidence>
<dbReference type="InterPro" id="IPR006016">
    <property type="entry name" value="UspA"/>
</dbReference>
<comment type="caution">
    <text evidence="3">The sequence shown here is derived from an EMBL/GenBank/DDBJ whole genome shotgun (WGS) entry which is preliminary data.</text>
</comment>
<organism evidence="3 4">
    <name type="scientific">Rhizobium miluonense</name>
    <dbReference type="NCBI Taxonomy" id="411945"/>
    <lineage>
        <taxon>Bacteria</taxon>
        <taxon>Pseudomonadati</taxon>
        <taxon>Pseudomonadota</taxon>
        <taxon>Alphaproteobacteria</taxon>
        <taxon>Hyphomicrobiales</taxon>
        <taxon>Rhizobiaceae</taxon>
        <taxon>Rhizobium/Agrobacterium group</taxon>
        <taxon>Rhizobium</taxon>
    </lineage>
</organism>
<gene>
    <name evidence="3" type="ORF">J2W52_005644</name>
</gene>
<dbReference type="Gene3D" id="3.40.50.12370">
    <property type="match status" value="1"/>
</dbReference>
<evidence type="ECO:0000313" key="4">
    <source>
        <dbReference type="Proteomes" id="UP001250791"/>
    </source>
</evidence>
<name>A0ABU1SYD7_9HYPH</name>